<organism evidence="1 2">
    <name type="scientific">Nostoc punctiforme (strain ATCC 29133 / PCC 73102)</name>
    <dbReference type="NCBI Taxonomy" id="63737"/>
    <lineage>
        <taxon>Bacteria</taxon>
        <taxon>Bacillati</taxon>
        <taxon>Cyanobacteriota</taxon>
        <taxon>Cyanophyceae</taxon>
        <taxon>Nostocales</taxon>
        <taxon>Nostocaceae</taxon>
        <taxon>Nostoc</taxon>
    </lineage>
</organism>
<dbReference type="RefSeq" id="WP_012408488.1">
    <property type="nucleotide sequence ID" value="NC_010628.1"/>
</dbReference>
<dbReference type="Proteomes" id="UP000001191">
    <property type="component" value="Chromosome"/>
</dbReference>
<evidence type="ECO:0000313" key="2">
    <source>
        <dbReference type="Proteomes" id="UP000001191"/>
    </source>
</evidence>
<gene>
    <name evidence="1" type="ordered locus">Npun_R1808</name>
</gene>
<protein>
    <submittedName>
        <fullName evidence="1">Uncharacterized protein</fullName>
    </submittedName>
</protein>
<sequence>MENVQPNEMLELSNQELDYIAGGATSDVLGTNANAEDFQFGFVEIPKEGGIKSVTFQVSVFSEQDLREFKEAGISSPEA</sequence>
<name>B2J2N9_NOSP7</name>
<reference evidence="2" key="1">
    <citation type="submission" date="2008-04" db="EMBL/GenBank/DDBJ databases">
        <title>Complete sequence of chromosome of Nostoc punctiforme ATCC 29133.</title>
        <authorList>
            <consortium name="US DOE Joint Genome Institute"/>
            <person name="Copeland A."/>
            <person name="Lucas S."/>
            <person name="Lapidus A."/>
            <person name="Glavina del Rio T."/>
            <person name="Dalin E."/>
            <person name="Tice H."/>
            <person name="Pitluck S."/>
            <person name="Chain P."/>
            <person name="Malfatti S."/>
            <person name="Shin M."/>
            <person name="Vergez L."/>
            <person name="Schmutz J."/>
            <person name="Larimer F."/>
            <person name="Land M."/>
            <person name="Hauser L."/>
            <person name="Kyrpides N."/>
            <person name="Kim E."/>
            <person name="Meeks J.C."/>
            <person name="Elhai J."/>
            <person name="Campbell E.L."/>
            <person name="Thiel T."/>
            <person name="Longmire J."/>
            <person name="Potts M."/>
            <person name="Atlas R."/>
        </authorList>
    </citation>
    <scope>NUCLEOTIDE SEQUENCE [LARGE SCALE GENOMIC DNA]</scope>
    <source>
        <strain evidence="2">ATCC 29133 / PCC 73102</strain>
    </source>
</reference>
<accession>B2J2N9</accession>
<dbReference type="STRING" id="63737.Npun_R1808"/>
<reference evidence="1 2" key="2">
    <citation type="journal article" date="2013" name="Plant Physiol.">
        <title>A Nostoc punctiforme Sugar Transporter Necessary to Establish a Cyanobacterium-Plant Symbiosis.</title>
        <authorList>
            <person name="Ekman M."/>
            <person name="Picossi S."/>
            <person name="Campbell E.L."/>
            <person name="Meeks J.C."/>
            <person name="Flores E."/>
        </authorList>
    </citation>
    <scope>NUCLEOTIDE SEQUENCE [LARGE SCALE GENOMIC DNA]</scope>
    <source>
        <strain evidence="2">ATCC 29133 / PCC 73102</strain>
    </source>
</reference>
<dbReference type="HOGENOM" id="CLU_196756_0_0_3"/>
<dbReference type="PhylomeDB" id="B2J2N9"/>
<dbReference type="EnsemblBacteria" id="ACC80470">
    <property type="protein sequence ID" value="ACC80470"/>
    <property type="gene ID" value="Npun_R1808"/>
</dbReference>
<dbReference type="AlphaFoldDB" id="B2J2N9"/>
<dbReference type="OrthoDB" id="489889at2"/>
<evidence type="ECO:0000313" key="1">
    <source>
        <dbReference type="EMBL" id="ACC80470.1"/>
    </source>
</evidence>
<dbReference type="EMBL" id="CP001037">
    <property type="protein sequence ID" value="ACC80470.1"/>
    <property type="molecule type" value="Genomic_DNA"/>
</dbReference>
<keyword evidence="2" id="KW-1185">Reference proteome</keyword>
<dbReference type="KEGG" id="npu:Npun_R1808"/>
<proteinExistence type="predicted"/>